<dbReference type="PANTHER" id="PTHR47331:SF5">
    <property type="entry name" value="RIBONUCLEASE H"/>
    <property type="match status" value="1"/>
</dbReference>
<organism evidence="2 3">
    <name type="scientific">Ceratina calcarata</name>
    <dbReference type="NCBI Taxonomy" id="156304"/>
    <lineage>
        <taxon>Eukaryota</taxon>
        <taxon>Metazoa</taxon>
        <taxon>Ecdysozoa</taxon>
        <taxon>Arthropoda</taxon>
        <taxon>Hexapoda</taxon>
        <taxon>Insecta</taxon>
        <taxon>Pterygota</taxon>
        <taxon>Neoptera</taxon>
        <taxon>Endopterygota</taxon>
        <taxon>Hymenoptera</taxon>
        <taxon>Apocrita</taxon>
        <taxon>Aculeata</taxon>
        <taxon>Apoidea</taxon>
        <taxon>Anthophila</taxon>
        <taxon>Apidae</taxon>
        <taxon>Ceratina</taxon>
        <taxon>Zadontomerus</taxon>
    </lineage>
</organism>
<reference evidence="3" key="1">
    <citation type="submission" date="2025-08" db="UniProtKB">
        <authorList>
            <consortium name="RefSeq"/>
        </authorList>
    </citation>
    <scope>IDENTIFICATION</scope>
    <source>
        <tissue evidence="3">Whole body</tissue>
    </source>
</reference>
<feature type="compositionally biased region" description="Basic residues" evidence="1">
    <location>
        <begin position="453"/>
        <end position="463"/>
    </location>
</feature>
<dbReference type="InterPro" id="IPR008042">
    <property type="entry name" value="Retrotrans_Pao"/>
</dbReference>
<dbReference type="InterPro" id="IPR043502">
    <property type="entry name" value="DNA/RNA_pol_sf"/>
</dbReference>
<dbReference type="Pfam" id="PF03564">
    <property type="entry name" value="DUF1759"/>
    <property type="match status" value="1"/>
</dbReference>
<dbReference type="Pfam" id="PF05380">
    <property type="entry name" value="Peptidase_A17"/>
    <property type="match status" value="1"/>
</dbReference>
<feature type="compositionally biased region" description="Polar residues" evidence="1">
    <location>
        <begin position="464"/>
        <end position="473"/>
    </location>
</feature>
<dbReference type="CDD" id="cd00303">
    <property type="entry name" value="retropepsin_like"/>
    <property type="match status" value="1"/>
</dbReference>
<evidence type="ECO:0000256" key="1">
    <source>
        <dbReference type="SAM" id="MobiDB-lite"/>
    </source>
</evidence>
<feature type="compositionally biased region" description="Polar residues" evidence="1">
    <location>
        <begin position="432"/>
        <end position="448"/>
    </location>
</feature>
<dbReference type="SUPFAM" id="SSF56672">
    <property type="entry name" value="DNA/RNA polymerases"/>
    <property type="match status" value="1"/>
</dbReference>
<name>A0AAJ7ISY7_9HYME</name>
<dbReference type="InterPro" id="IPR043128">
    <property type="entry name" value="Rev_trsase/Diguanyl_cyclase"/>
</dbReference>
<feature type="region of interest" description="Disordered" evidence="1">
    <location>
        <begin position="327"/>
        <end position="354"/>
    </location>
</feature>
<protein>
    <submittedName>
        <fullName evidence="3">Uncharacterized protein LOC108622406</fullName>
    </submittedName>
</protein>
<sequence length="1331" mass="150857">MSIQRTPPVAGKGSFEDFLQQHLDKCEREIVKLVTNVKKKGRACFSVPMLSGRLAGLEKSWQEAQERHEIVLTKVAQADREKLDYFQEDFIGTLQEAVYDARDFFNEELAALQPPPPAPVAPAPVPAPAAVPPQAAAELPPPAYGYSPFRLPETKIPRFKGDPRDWFSFRDLFRAVIIDNRHLSDAQRLQQLRTCVEGAALRSIVNLEICDRNFQVAWNTLERQFAKERVVVKSLLAPLRELKTIKKDNLESIEQVTIDLQQMVEALRRWDCPVEYWSILLVDRVTEKFDESLNLEWEESIQDTDRFPTFERLVRFLEMKAGALRSVHGKSVTRKPERSRTERNRVRSHTNTLRNEEAPEERCFYCRKPHALRECEQYMLLTPGERYKYAKTSQHCILCLSSKHLANACPSSTLCQKCDGRHHTLLHFEQASAASNTQPASRSNAGTSDTRRSNSRFAKKRINSKPTSNNAVSSHCGAMSSKVGNAVLLATALVRIHGPNGKSRVARALLDQGSEASFISTSLVDDLQLVRHKSPAVVTGLGGDRTATLKYSVEVGLGSVECEESMLRARALVVSKITAYTPPQVSVPLNELFNDLKLADPEPISSRRIDMLLGADIYALILKGGIRRIDENSPIAQDTMFGWVLSGPCKGATTARNVRALQCNVLESLDEAIRRFWEVEAVPMKAPKTLEEEECEAHFSRTVQRTNEGRFVVRLPFKVPHPEIELGDSLRCALSALTRLRKKLDQESTLVTQYSEFLAEYESMEHMTKLRSIEPSRLYIPHRAVVRAESMTTKLRVVFNASSVTSSGRSLNDLLHIGPKLQRDITIILTNWRLYQFVMVADIEKMFRQILVAPEDRRYQCILWRAPKTEQLTAFELNTVTYGTACAPYLSMRTLLELVREEGAEFPLAVPVIEKDVYIDDVFISAPDKKRVDLIRNQVCQLLQRGGFHLRKWAGNSADLLRNIPISEHSHAVDLSLFEDSELKVLGLRWVPSADYFYFNLTRFQPSATPPTKRSLFSEIAKLYDPLGWLSPVVVRAKILMQSQWLEKIHWDQSVSMETHRTWNNFCEDWIKLNNLRIPRWIGIGADVISVELHGFCDASLAAYAAAVYIRVTTARNKVVTSLLIAKSRVAPIKTLTVPVLELNGALLLAELLKHVASSLAVQAERVFCWTDSTITLAWIKKHPSTWKLVIANRVSKIQTTLPTAVWRHVPTRSNPADLNSRGVEAEELLNSKLWTQGPSWLQKCEAEWPVTPASIDTDDGKRVTYAHVTTQKGEWELLSRFSKWSRLLHVVAYCIRFYRILKGDRKKDNTALDFAELQDTSKEFCESADD</sequence>
<evidence type="ECO:0000313" key="2">
    <source>
        <dbReference type="Proteomes" id="UP000694925"/>
    </source>
</evidence>
<dbReference type="Proteomes" id="UP000694925">
    <property type="component" value="Unplaced"/>
</dbReference>
<feature type="compositionally biased region" description="Basic and acidic residues" evidence="1">
    <location>
        <begin position="334"/>
        <end position="345"/>
    </location>
</feature>
<dbReference type="PANTHER" id="PTHR47331">
    <property type="entry name" value="PHD-TYPE DOMAIN-CONTAINING PROTEIN"/>
    <property type="match status" value="1"/>
</dbReference>
<dbReference type="InterPro" id="IPR005312">
    <property type="entry name" value="DUF1759"/>
</dbReference>
<feature type="region of interest" description="Disordered" evidence="1">
    <location>
        <begin position="432"/>
        <end position="475"/>
    </location>
</feature>
<evidence type="ECO:0000313" key="3">
    <source>
        <dbReference type="RefSeq" id="XP_017875754.1"/>
    </source>
</evidence>
<keyword evidence="2" id="KW-1185">Reference proteome</keyword>
<accession>A0AAJ7ISY7</accession>
<dbReference type="Gene3D" id="3.10.10.10">
    <property type="entry name" value="HIV Type 1 Reverse Transcriptase, subunit A, domain 1"/>
    <property type="match status" value="1"/>
</dbReference>
<dbReference type="KEGG" id="ccal:108622406"/>
<proteinExistence type="predicted"/>
<gene>
    <name evidence="3" type="primary">LOC108622406</name>
</gene>
<dbReference type="RefSeq" id="XP_017875754.1">
    <property type="nucleotide sequence ID" value="XM_018020265.1"/>
</dbReference>
<dbReference type="Gene3D" id="3.30.70.270">
    <property type="match status" value="1"/>
</dbReference>
<dbReference type="GO" id="GO:0071897">
    <property type="term" value="P:DNA biosynthetic process"/>
    <property type="evidence" value="ECO:0007669"/>
    <property type="project" value="UniProtKB-ARBA"/>
</dbReference>
<dbReference type="GeneID" id="108622406"/>